<keyword evidence="2" id="KW-0472">Membrane</keyword>
<proteinExistence type="predicted"/>
<feature type="region of interest" description="Disordered" evidence="1">
    <location>
        <begin position="344"/>
        <end position="414"/>
    </location>
</feature>
<evidence type="ECO:0000313" key="4">
    <source>
        <dbReference type="Proteomes" id="UP000053105"/>
    </source>
</evidence>
<dbReference type="Proteomes" id="UP000053105">
    <property type="component" value="Unassembled WGS sequence"/>
</dbReference>
<dbReference type="AlphaFoldDB" id="A0A0M8ZQH1"/>
<keyword evidence="2" id="KW-1133">Transmembrane helix</keyword>
<accession>A0A0M8ZQH1</accession>
<feature type="transmembrane region" description="Helical" evidence="2">
    <location>
        <begin position="269"/>
        <end position="290"/>
    </location>
</feature>
<keyword evidence="4" id="KW-1185">Reference proteome</keyword>
<evidence type="ECO:0000313" key="3">
    <source>
        <dbReference type="EMBL" id="KOX67563.1"/>
    </source>
</evidence>
<sequence length="455" mass="51301">MKTGITGSGWSSCIDDIWCLIKTYLNCQDCNEIPAKNITFEPFITRHSFRYEVNASNGKMCPLGVPGSILGSKVVAKLLPHIVLTQLIDLTRSKNIIFQYRITQAAKSIMNASRKIYFILLALTTGKVLQEESQYLQGNRSLPESSSFLEPDTISPRSAYLSHTLDYRHRGDLLYRYGAFLLLVHHCGSLKRVDLTVLEQEFCRTKLASREGSSFWPTLYYRNEISVSDDFLIEQTISFSNTMFEYYEYSKNDNSSKRDSTSAFDPTKVMLYTLNFFLLCLNIYSVLCVISQYQEYMAGRGTAADDYEYGVSILRVSQRKQDRDKRRKWPLKVPAVRYAVQPPTTTATSCLSSRRTATNNETKTTATPTQSPTAGQNTLSSEKSPVAGRPSRKHVQFPDTASDSQKGKPEVPLTTSVLKMEAKNEHAIPSSSLKLEEATIDQILLSRKNSCSQDT</sequence>
<gene>
    <name evidence="3" type="ORF">WN51_09239</name>
</gene>
<keyword evidence="2" id="KW-0812">Transmembrane</keyword>
<reference evidence="3 4" key="1">
    <citation type="submission" date="2015-07" db="EMBL/GenBank/DDBJ databases">
        <title>The genome of Melipona quadrifasciata.</title>
        <authorList>
            <person name="Pan H."/>
            <person name="Kapheim K."/>
        </authorList>
    </citation>
    <scope>NUCLEOTIDE SEQUENCE [LARGE SCALE GENOMIC DNA]</scope>
    <source>
        <strain evidence="3">0111107301</strain>
        <tissue evidence="3">Whole body</tissue>
    </source>
</reference>
<organism evidence="3 4">
    <name type="scientific">Melipona quadrifasciata</name>
    <dbReference type="NCBI Taxonomy" id="166423"/>
    <lineage>
        <taxon>Eukaryota</taxon>
        <taxon>Metazoa</taxon>
        <taxon>Ecdysozoa</taxon>
        <taxon>Arthropoda</taxon>
        <taxon>Hexapoda</taxon>
        <taxon>Insecta</taxon>
        <taxon>Pterygota</taxon>
        <taxon>Neoptera</taxon>
        <taxon>Endopterygota</taxon>
        <taxon>Hymenoptera</taxon>
        <taxon>Apocrita</taxon>
        <taxon>Aculeata</taxon>
        <taxon>Apoidea</taxon>
        <taxon>Anthophila</taxon>
        <taxon>Apidae</taxon>
        <taxon>Melipona</taxon>
    </lineage>
</organism>
<feature type="compositionally biased region" description="Low complexity" evidence="1">
    <location>
        <begin position="356"/>
        <end position="374"/>
    </location>
</feature>
<evidence type="ECO:0000256" key="2">
    <source>
        <dbReference type="SAM" id="Phobius"/>
    </source>
</evidence>
<dbReference type="OrthoDB" id="10067585at2759"/>
<dbReference type="EMBL" id="KQ436022">
    <property type="protein sequence ID" value="KOX67563.1"/>
    <property type="molecule type" value="Genomic_DNA"/>
</dbReference>
<evidence type="ECO:0000256" key="1">
    <source>
        <dbReference type="SAM" id="MobiDB-lite"/>
    </source>
</evidence>
<name>A0A0M8ZQH1_9HYME</name>
<protein>
    <submittedName>
        <fullName evidence="3">Uncharacterized protein</fullName>
    </submittedName>
</protein>
<feature type="compositionally biased region" description="Polar residues" evidence="1">
    <location>
        <begin position="344"/>
        <end position="355"/>
    </location>
</feature>